<accession>A0A9P0Q3K6</accession>
<keyword evidence="6" id="KW-1185">Reference proteome</keyword>
<dbReference type="Pfam" id="PF00379">
    <property type="entry name" value="Chitin_bind_4"/>
    <property type="match status" value="1"/>
</dbReference>
<evidence type="ECO:0000256" key="4">
    <source>
        <dbReference type="SAM" id="SignalP"/>
    </source>
</evidence>
<dbReference type="GO" id="GO:0031012">
    <property type="term" value="C:extracellular matrix"/>
    <property type="evidence" value="ECO:0007669"/>
    <property type="project" value="TreeGrafter"/>
</dbReference>
<feature type="compositionally biased region" description="Polar residues" evidence="3">
    <location>
        <begin position="348"/>
        <end position="357"/>
    </location>
</feature>
<proteinExistence type="predicted"/>
<comment type="caution">
    <text evidence="5">The sequence shown here is derived from an EMBL/GenBank/DDBJ whole genome shotgun (WGS) entry which is preliminary data.</text>
</comment>
<dbReference type="GO" id="GO:0042302">
    <property type="term" value="F:structural constituent of cuticle"/>
    <property type="evidence" value="ECO:0007669"/>
    <property type="project" value="UniProtKB-UniRule"/>
</dbReference>
<evidence type="ECO:0000313" key="6">
    <source>
        <dbReference type="Proteomes" id="UP001152888"/>
    </source>
</evidence>
<dbReference type="EMBL" id="CAKOFQ010007834">
    <property type="protein sequence ID" value="CAH2008810.1"/>
    <property type="molecule type" value="Genomic_DNA"/>
</dbReference>
<keyword evidence="4" id="KW-0732">Signal</keyword>
<evidence type="ECO:0000313" key="5">
    <source>
        <dbReference type="EMBL" id="CAH2008810.1"/>
    </source>
</evidence>
<gene>
    <name evidence="5" type="ORF">ACAOBT_LOCUS30462</name>
</gene>
<reference evidence="5" key="1">
    <citation type="submission" date="2022-03" db="EMBL/GenBank/DDBJ databases">
        <authorList>
            <person name="Sayadi A."/>
        </authorList>
    </citation>
    <scope>NUCLEOTIDE SEQUENCE</scope>
</reference>
<feature type="chain" id="PRO_5040325080" evidence="4">
    <location>
        <begin position="17"/>
        <end position="357"/>
    </location>
</feature>
<organism evidence="5 6">
    <name type="scientific">Acanthoscelides obtectus</name>
    <name type="common">Bean weevil</name>
    <name type="synonym">Bruchus obtectus</name>
    <dbReference type="NCBI Taxonomy" id="200917"/>
    <lineage>
        <taxon>Eukaryota</taxon>
        <taxon>Metazoa</taxon>
        <taxon>Ecdysozoa</taxon>
        <taxon>Arthropoda</taxon>
        <taxon>Hexapoda</taxon>
        <taxon>Insecta</taxon>
        <taxon>Pterygota</taxon>
        <taxon>Neoptera</taxon>
        <taxon>Endopterygota</taxon>
        <taxon>Coleoptera</taxon>
        <taxon>Polyphaga</taxon>
        <taxon>Cucujiformia</taxon>
        <taxon>Chrysomeloidea</taxon>
        <taxon>Chrysomelidae</taxon>
        <taxon>Bruchinae</taxon>
        <taxon>Bruchini</taxon>
        <taxon>Acanthoscelides</taxon>
    </lineage>
</organism>
<feature type="region of interest" description="Disordered" evidence="3">
    <location>
        <begin position="338"/>
        <end position="357"/>
    </location>
</feature>
<protein>
    <submittedName>
        <fullName evidence="5">Uncharacterized protein</fullName>
    </submittedName>
</protein>
<dbReference type="AlphaFoldDB" id="A0A9P0Q3K6"/>
<dbReference type="PRINTS" id="PR00947">
    <property type="entry name" value="CUTICLE"/>
</dbReference>
<dbReference type="InterPro" id="IPR051217">
    <property type="entry name" value="Insect_Cuticle_Struc_Prot"/>
</dbReference>
<dbReference type="PROSITE" id="PS51155">
    <property type="entry name" value="CHIT_BIND_RR_2"/>
    <property type="match status" value="1"/>
</dbReference>
<evidence type="ECO:0000256" key="2">
    <source>
        <dbReference type="PROSITE-ProRule" id="PRU00497"/>
    </source>
</evidence>
<dbReference type="GO" id="GO:0005615">
    <property type="term" value="C:extracellular space"/>
    <property type="evidence" value="ECO:0007669"/>
    <property type="project" value="TreeGrafter"/>
</dbReference>
<name>A0A9P0Q3K6_ACAOB</name>
<keyword evidence="1 2" id="KW-0193">Cuticle</keyword>
<dbReference type="OrthoDB" id="6515429at2759"/>
<dbReference type="InterPro" id="IPR000618">
    <property type="entry name" value="Insect_cuticle"/>
</dbReference>
<evidence type="ECO:0000256" key="1">
    <source>
        <dbReference type="ARBA" id="ARBA00022460"/>
    </source>
</evidence>
<sequence>MFPLLIFVALAAISEASYNVLGGFENAGGLYNNYHGEYAASYDNYVPKPYQFEYGVSDPHTGDHKHQWEAKDEQGVVRGSYSLLEPDGTTRIVDYIADKAGFRAVVKRVTVHGHVSVENHGGHIEHSPLITTPIVVAEPVIYHQQPLEVVQHQPVLQEQPHIIEEPLSFGSYDGGVEDYQGLVPHAVRLEGIPEAPKHEIVLSQPEIVHQGIGALRGEHQVTYSIPQEVSLPQHVPQHQDLGSYQIAYAQPEIQHYQEAAPDVRVEYKGPQVLHSIPLVEAYRAPQEIRQSPSIPTYSVPQGSIHSEGPVESYSYEQSFGGPAIWAQSSGEPGHVVHHPHGQSGQHYFGTTGNIDDH</sequence>
<dbReference type="PANTHER" id="PTHR12236:SF95">
    <property type="entry name" value="CUTICULAR PROTEIN 76BD, ISOFORM C-RELATED"/>
    <property type="match status" value="1"/>
</dbReference>
<dbReference type="PANTHER" id="PTHR12236">
    <property type="entry name" value="STRUCTURAL CONTITUENT OF CUTICLE"/>
    <property type="match status" value="1"/>
</dbReference>
<dbReference type="Proteomes" id="UP001152888">
    <property type="component" value="Unassembled WGS sequence"/>
</dbReference>
<dbReference type="PROSITE" id="PS00233">
    <property type="entry name" value="CHIT_BIND_RR_1"/>
    <property type="match status" value="1"/>
</dbReference>
<feature type="signal peptide" evidence="4">
    <location>
        <begin position="1"/>
        <end position="16"/>
    </location>
</feature>
<evidence type="ECO:0000256" key="3">
    <source>
        <dbReference type="SAM" id="MobiDB-lite"/>
    </source>
</evidence>
<dbReference type="InterPro" id="IPR031311">
    <property type="entry name" value="CHIT_BIND_RR_consensus"/>
</dbReference>